<accession>A0A2I7N3D1</accession>
<dbReference type="KEGG" id="nba:CUN60_01150"/>
<reference evidence="3" key="1">
    <citation type="submission" date="2017-11" db="EMBL/GenBank/DDBJ databases">
        <authorList>
            <person name="Chan K.G."/>
            <person name="Lee L.S."/>
        </authorList>
    </citation>
    <scope>NUCLEOTIDE SEQUENCE [LARGE SCALE GENOMIC DNA]</scope>
    <source>
        <strain evidence="3">DSM 100970</strain>
    </source>
</reference>
<dbReference type="InterPro" id="IPR010699">
    <property type="entry name" value="DUF1275"/>
</dbReference>
<keyword evidence="1" id="KW-1133">Transmembrane helix</keyword>
<feature type="transmembrane region" description="Helical" evidence="1">
    <location>
        <begin position="91"/>
        <end position="111"/>
    </location>
</feature>
<keyword evidence="3" id="KW-1185">Reference proteome</keyword>
<dbReference type="OrthoDB" id="270162at2"/>
<evidence type="ECO:0000256" key="1">
    <source>
        <dbReference type="SAM" id="Phobius"/>
    </source>
</evidence>
<feature type="transmembrane region" description="Helical" evidence="1">
    <location>
        <begin position="12"/>
        <end position="35"/>
    </location>
</feature>
<keyword evidence="1" id="KW-0812">Transmembrane</keyword>
<feature type="transmembrane region" description="Helical" evidence="1">
    <location>
        <begin position="171"/>
        <end position="188"/>
    </location>
</feature>
<evidence type="ECO:0000313" key="3">
    <source>
        <dbReference type="Proteomes" id="UP000236655"/>
    </source>
</evidence>
<sequence length="222" mass="24189">MKHTIAQQRDWIYRAVGLLSFNGGLVSMVTFVSFIHNSVGYVTGNISFAADAFANGNILAFKSFMLALLAFLFGSIVSGVIIPIDNAERGSNYNIALIFEIICIICGGIGLKAGFDSARYFLAIAMGIQNALTTYYGKSIIRTTHMTGTMTDLGIILGHWIRGNAVEKWRIVVYLSLLTGFFVGSVVGAIAYKFIGYGTLIISVLLCMIMLRFSHADILKNT</sequence>
<dbReference type="Proteomes" id="UP000236655">
    <property type="component" value="Chromosome"/>
</dbReference>
<dbReference type="RefSeq" id="WP_102950267.1">
    <property type="nucleotide sequence ID" value="NZ_CP024847.1"/>
</dbReference>
<evidence type="ECO:0000313" key="2">
    <source>
        <dbReference type="EMBL" id="AUR50967.1"/>
    </source>
</evidence>
<protein>
    <submittedName>
        <fullName evidence="2">DUF1275 domain-containing protein</fullName>
    </submittedName>
</protein>
<feature type="transmembrane region" description="Helical" evidence="1">
    <location>
        <begin position="64"/>
        <end position="84"/>
    </location>
</feature>
<feature type="transmembrane region" description="Helical" evidence="1">
    <location>
        <begin position="117"/>
        <end position="136"/>
    </location>
</feature>
<dbReference type="EMBL" id="CP024847">
    <property type="protein sequence ID" value="AUR50967.1"/>
    <property type="molecule type" value="Genomic_DNA"/>
</dbReference>
<gene>
    <name evidence="2" type="ORF">CUN60_01150</name>
</gene>
<dbReference type="PANTHER" id="PTHR37314">
    <property type="entry name" value="SLR0142 PROTEIN"/>
    <property type="match status" value="1"/>
</dbReference>
<keyword evidence="1" id="KW-0472">Membrane</keyword>
<organism evidence="2 3">
    <name type="scientific">Aquella oligotrophica</name>
    <dbReference type="NCBI Taxonomy" id="2067065"/>
    <lineage>
        <taxon>Bacteria</taxon>
        <taxon>Pseudomonadati</taxon>
        <taxon>Pseudomonadota</taxon>
        <taxon>Betaproteobacteria</taxon>
        <taxon>Neisseriales</taxon>
        <taxon>Neisseriaceae</taxon>
        <taxon>Aquella</taxon>
    </lineage>
</organism>
<name>A0A2I7N3D1_9NEIS</name>
<dbReference type="Pfam" id="PF06912">
    <property type="entry name" value="DUF1275"/>
    <property type="match status" value="1"/>
</dbReference>
<dbReference type="AlphaFoldDB" id="A0A2I7N3D1"/>
<feature type="transmembrane region" description="Helical" evidence="1">
    <location>
        <begin position="194"/>
        <end position="213"/>
    </location>
</feature>
<proteinExistence type="predicted"/>
<dbReference type="PANTHER" id="PTHR37314:SF4">
    <property type="entry name" value="UPF0700 TRANSMEMBRANE PROTEIN YOAK"/>
    <property type="match status" value="1"/>
</dbReference>